<reference evidence="1" key="1">
    <citation type="journal article" date="2014" name="Int. J. Syst. Evol. Microbiol.">
        <title>Complete genome sequence of Corynebacterium casei LMG S-19264T (=DSM 44701T), isolated from a smear-ripened cheese.</title>
        <authorList>
            <consortium name="US DOE Joint Genome Institute (JGI-PGF)"/>
            <person name="Walter F."/>
            <person name="Albersmeier A."/>
            <person name="Kalinowski J."/>
            <person name="Ruckert C."/>
        </authorList>
    </citation>
    <scope>NUCLEOTIDE SEQUENCE</scope>
    <source>
        <strain evidence="1">JCM 4122</strain>
    </source>
</reference>
<proteinExistence type="predicted"/>
<gene>
    <name evidence="1" type="ORF">GCM10017667_76670</name>
</gene>
<accession>A0A919BY33</accession>
<evidence type="ECO:0000313" key="1">
    <source>
        <dbReference type="EMBL" id="GHG28239.1"/>
    </source>
</evidence>
<organism evidence="1 2">
    <name type="scientific">Streptomyces filamentosus</name>
    <name type="common">Streptomyces roseosporus</name>
    <dbReference type="NCBI Taxonomy" id="67294"/>
    <lineage>
        <taxon>Bacteria</taxon>
        <taxon>Bacillati</taxon>
        <taxon>Actinomycetota</taxon>
        <taxon>Actinomycetes</taxon>
        <taxon>Kitasatosporales</taxon>
        <taxon>Streptomycetaceae</taxon>
        <taxon>Streptomyces</taxon>
    </lineage>
</organism>
<dbReference type="EMBL" id="BNBE01000004">
    <property type="protein sequence ID" value="GHG28239.1"/>
    <property type="molecule type" value="Genomic_DNA"/>
</dbReference>
<dbReference type="Proteomes" id="UP000632849">
    <property type="component" value="Unassembled WGS sequence"/>
</dbReference>
<reference evidence="1" key="2">
    <citation type="submission" date="2020-09" db="EMBL/GenBank/DDBJ databases">
        <authorList>
            <person name="Sun Q."/>
            <person name="Ohkuma M."/>
        </authorList>
    </citation>
    <scope>NUCLEOTIDE SEQUENCE</scope>
    <source>
        <strain evidence="1">JCM 4122</strain>
    </source>
</reference>
<evidence type="ECO:0000313" key="2">
    <source>
        <dbReference type="Proteomes" id="UP000632849"/>
    </source>
</evidence>
<protein>
    <submittedName>
        <fullName evidence="1">Uncharacterized protein</fullName>
    </submittedName>
</protein>
<comment type="caution">
    <text evidence="1">The sequence shown here is derived from an EMBL/GenBank/DDBJ whole genome shotgun (WGS) entry which is preliminary data.</text>
</comment>
<keyword evidence="2" id="KW-1185">Reference proteome</keyword>
<dbReference type="AlphaFoldDB" id="A0A919BY33"/>
<name>A0A919BY33_STRFL</name>
<sequence>MAPCFGKALDDLPSEARREAFTEMPNGVHLRTEGCNRAAGVSASSQSIAGHR</sequence>